<dbReference type="NCBIfam" id="TIGR00632">
    <property type="entry name" value="vsr"/>
    <property type="match status" value="1"/>
</dbReference>
<name>A0A956NG04_UNCEI</name>
<reference evidence="8" key="1">
    <citation type="submission" date="2020-04" db="EMBL/GenBank/DDBJ databases">
        <authorList>
            <person name="Zhang T."/>
        </authorList>
    </citation>
    <scope>NUCLEOTIDE SEQUENCE</scope>
    <source>
        <strain evidence="8">HKST-UBA02</strain>
    </source>
</reference>
<dbReference type="InterPro" id="IPR004603">
    <property type="entry name" value="DNA_mismatch_endonuc_vsr"/>
</dbReference>
<evidence type="ECO:0000256" key="1">
    <source>
        <dbReference type="ARBA" id="ARBA00022722"/>
    </source>
</evidence>
<keyword evidence="3" id="KW-0227">DNA damage</keyword>
<feature type="compositionally biased region" description="Basic and acidic residues" evidence="7">
    <location>
        <begin position="34"/>
        <end position="43"/>
    </location>
</feature>
<evidence type="ECO:0000256" key="4">
    <source>
        <dbReference type="ARBA" id="ARBA00022801"/>
    </source>
</evidence>
<dbReference type="Gene3D" id="3.40.960.10">
    <property type="entry name" value="VSR Endonuclease"/>
    <property type="match status" value="1"/>
</dbReference>
<dbReference type="GO" id="GO:0006298">
    <property type="term" value="P:mismatch repair"/>
    <property type="evidence" value="ECO:0007669"/>
    <property type="project" value="InterPro"/>
</dbReference>
<keyword evidence="5" id="KW-0234">DNA repair</keyword>
<dbReference type="CDD" id="cd00221">
    <property type="entry name" value="Vsr"/>
    <property type="match status" value="1"/>
</dbReference>
<dbReference type="InterPro" id="IPR011335">
    <property type="entry name" value="Restrct_endonuc-II-like"/>
</dbReference>
<dbReference type="SUPFAM" id="SSF52980">
    <property type="entry name" value="Restriction endonuclease-like"/>
    <property type="match status" value="1"/>
</dbReference>
<evidence type="ECO:0000313" key="8">
    <source>
        <dbReference type="EMBL" id="MCA9758695.1"/>
    </source>
</evidence>
<evidence type="ECO:0000256" key="3">
    <source>
        <dbReference type="ARBA" id="ARBA00022763"/>
    </source>
</evidence>
<dbReference type="EMBL" id="JAGQHS010000201">
    <property type="protein sequence ID" value="MCA9758695.1"/>
    <property type="molecule type" value="Genomic_DNA"/>
</dbReference>
<reference evidence="8" key="2">
    <citation type="journal article" date="2021" name="Microbiome">
        <title>Successional dynamics and alternative stable states in a saline activated sludge microbial community over 9 years.</title>
        <authorList>
            <person name="Wang Y."/>
            <person name="Ye J."/>
            <person name="Ju F."/>
            <person name="Liu L."/>
            <person name="Boyd J.A."/>
            <person name="Deng Y."/>
            <person name="Parks D.H."/>
            <person name="Jiang X."/>
            <person name="Yin X."/>
            <person name="Woodcroft B.J."/>
            <person name="Tyson G.W."/>
            <person name="Hugenholtz P."/>
            <person name="Polz M.F."/>
            <person name="Zhang T."/>
        </authorList>
    </citation>
    <scope>NUCLEOTIDE SEQUENCE</scope>
    <source>
        <strain evidence="8">HKST-UBA02</strain>
    </source>
</reference>
<organism evidence="8 9">
    <name type="scientific">Eiseniibacteriota bacterium</name>
    <dbReference type="NCBI Taxonomy" id="2212470"/>
    <lineage>
        <taxon>Bacteria</taxon>
        <taxon>Candidatus Eiseniibacteriota</taxon>
    </lineage>
</organism>
<evidence type="ECO:0000313" key="9">
    <source>
        <dbReference type="Proteomes" id="UP000739538"/>
    </source>
</evidence>
<dbReference type="Proteomes" id="UP000739538">
    <property type="component" value="Unassembled WGS sequence"/>
</dbReference>
<sequence>MTRGTILPLSGHASKPSRPGASTPDVRRRMQRTPQRDTPPERALRSRLHRMGLRFWVDRRPDSSVRSRADIVFPRARVAVFVDGCFWHGCPEHATWPKANGAWWKAKIEANRERDRRSTAALRHAGWRVVRVWEHEDPTRVAKRIANIVRKRVTG</sequence>
<protein>
    <submittedName>
        <fullName evidence="8">Very short patch repair endonuclease</fullName>
    </submittedName>
</protein>
<dbReference type="GO" id="GO:0016787">
    <property type="term" value="F:hydrolase activity"/>
    <property type="evidence" value="ECO:0007669"/>
    <property type="project" value="UniProtKB-KW"/>
</dbReference>
<feature type="region of interest" description="Disordered" evidence="7">
    <location>
        <begin position="1"/>
        <end position="43"/>
    </location>
</feature>
<dbReference type="Pfam" id="PF03852">
    <property type="entry name" value="Vsr"/>
    <property type="match status" value="1"/>
</dbReference>
<evidence type="ECO:0000256" key="6">
    <source>
        <dbReference type="ARBA" id="ARBA00029466"/>
    </source>
</evidence>
<comment type="similarity">
    <text evidence="6">Belongs to the Vsr family.</text>
</comment>
<keyword evidence="1" id="KW-0540">Nuclease</keyword>
<keyword evidence="2 8" id="KW-0255">Endonuclease</keyword>
<dbReference type="GO" id="GO:0004519">
    <property type="term" value="F:endonuclease activity"/>
    <property type="evidence" value="ECO:0007669"/>
    <property type="project" value="UniProtKB-KW"/>
</dbReference>
<proteinExistence type="inferred from homology"/>
<comment type="caution">
    <text evidence="8">The sequence shown here is derived from an EMBL/GenBank/DDBJ whole genome shotgun (WGS) entry which is preliminary data.</text>
</comment>
<evidence type="ECO:0000256" key="2">
    <source>
        <dbReference type="ARBA" id="ARBA00022759"/>
    </source>
</evidence>
<evidence type="ECO:0000256" key="7">
    <source>
        <dbReference type="SAM" id="MobiDB-lite"/>
    </source>
</evidence>
<gene>
    <name evidence="8" type="ORF">KDA27_23080</name>
</gene>
<keyword evidence="4" id="KW-0378">Hydrolase</keyword>
<evidence type="ECO:0000256" key="5">
    <source>
        <dbReference type="ARBA" id="ARBA00023204"/>
    </source>
</evidence>
<dbReference type="AlphaFoldDB" id="A0A956NG04"/>
<accession>A0A956NG04</accession>